<keyword evidence="2" id="KW-1185">Reference proteome</keyword>
<evidence type="ECO:0000313" key="1">
    <source>
        <dbReference type="EMBL" id="WOZ57589.1"/>
    </source>
</evidence>
<dbReference type="Proteomes" id="UP001305174">
    <property type="component" value="Segment"/>
</dbReference>
<protein>
    <submittedName>
        <fullName evidence="1">Uncharacterized protein</fullName>
    </submittedName>
</protein>
<dbReference type="EMBL" id="OR575930">
    <property type="protein sequence ID" value="WOZ57589.1"/>
    <property type="molecule type" value="Genomic_DNA"/>
</dbReference>
<name>A0AAX4G6P1_9CAUD</name>
<sequence>MIRCTCCQAELSAPQFFNGNPYGYTCVKKVDPSQKKSKTVYVQCEAFKVIQEGQRSVVNVKVAGKWQQVVVYGDVNTRTTTTVMQDGILFVAQDKVKA</sequence>
<organism evidence="1 2">
    <name type="scientific">Pseudomonas phage vB_PseuGesM_254</name>
    <dbReference type="NCBI Taxonomy" id="3092638"/>
    <lineage>
        <taxon>Viruses</taxon>
        <taxon>Duplodnaviria</taxon>
        <taxon>Heunggongvirae</taxon>
        <taxon>Uroviricota</taxon>
        <taxon>Caudoviricetes</taxon>
        <taxon>Vandenendeviridae</taxon>
        <taxon>Chemalvirus</taxon>
        <taxon>Chemalvirus PseuGes254</taxon>
    </lineage>
</organism>
<proteinExistence type="predicted"/>
<evidence type="ECO:0000313" key="2">
    <source>
        <dbReference type="Proteomes" id="UP001305174"/>
    </source>
</evidence>
<accession>A0AAX4G6P1</accession>
<reference evidence="2" key="1">
    <citation type="submission" date="2024-05" db="EMBL/GenBank/DDBJ databases">
        <authorList>
            <person name="Tikunov A.Y."/>
            <person name="Morozova V.V."/>
            <person name="Kozlova Y.N."/>
            <person name="Tikunova N.V."/>
            <person name="Babkin I.V."/>
        </authorList>
    </citation>
    <scope>NUCLEOTIDE SEQUENCE [LARGE SCALE GENOMIC DNA]</scope>
</reference>